<dbReference type="InterPro" id="IPR016185">
    <property type="entry name" value="PreATP-grasp_dom_sf"/>
</dbReference>
<evidence type="ECO:0000256" key="5">
    <source>
        <dbReference type="ARBA" id="ARBA00022723"/>
    </source>
</evidence>
<proteinExistence type="inferred from homology"/>
<keyword evidence="7" id="KW-0067">ATP-binding</keyword>
<dbReference type="GO" id="GO:0008716">
    <property type="term" value="F:D-alanine-D-alanine ligase activity"/>
    <property type="evidence" value="ECO:0007669"/>
    <property type="project" value="UniProtKB-EC"/>
</dbReference>
<accession>A0A0W8FZY3</accession>
<dbReference type="EMBL" id="LNQE01000459">
    <property type="protein sequence ID" value="KUG26464.1"/>
    <property type="molecule type" value="Genomic_DNA"/>
</dbReference>
<keyword evidence="6" id="KW-0547">Nucleotide-binding</keyword>
<evidence type="ECO:0000256" key="4">
    <source>
        <dbReference type="ARBA" id="ARBA00022598"/>
    </source>
</evidence>
<dbReference type="FunFam" id="3.30.470.20:FF:000008">
    <property type="entry name" value="D-alanine--D-alanine ligase"/>
    <property type="match status" value="1"/>
</dbReference>
<reference evidence="14" key="1">
    <citation type="journal article" date="2015" name="Proc. Natl. Acad. Sci. U.S.A.">
        <title>Networks of energetic and metabolic interactions define dynamics in microbial communities.</title>
        <authorList>
            <person name="Embree M."/>
            <person name="Liu J.K."/>
            <person name="Al-Bassam M.M."/>
            <person name="Zengler K."/>
        </authorList>
    </citation>
    <scope>NUCLEOTIDE SEQUENCE</scope>
</reference>
<keyword evidence="9" id="KW-0133">Cell shape</keyword>
<dbReference type="Gene3D" id="3.40.50.20">
    <property type="match status" value="1"/>
</dbReference>
<dbReference type="GO" id="GO:0008360">
    <property type="term" value="P:regulation of cell shape"/>
    <property type="evidence" value="ECO:0007669"/>
    <property type="project" value="UniProtKB-KW"/>
</dbReference>
<dbReference type="GO" id="GO:0005524">
    <property type="term" value="F:ATP binding"/>
    <property type="evidence" value="ECO:0007669"/>
    <property type="project" value="UniProtKB-KW"/>
</dbReference>
<evidence type="ECO:0000256" key="6">
    <source>
        <dbReference type="ARBA" id="ARBA00022741"/>
    </source>
</evidence>
<organism evidence="14">
    <name type="scientific">hydrocarbon metagenome</name>
    <dbReference type="NCBI Taxonomy" id="938273"/>
    <lineage>
        <taxon>unclassified sequences</taxon>
        <taxon>metagenomes</taxon>
        <taxon>ecological metagenomes</taxon>
    </lineage>
</organism>
<keyword evidence="11" id="KW-0464">Manganese</keyword>
<dbReference type="PROSITE" id="PS50975">
    <property type="entry name" value="ATP_GRASP"/>
    <property type="match status" value="1"/>
</dbReference>
<dbReference type="Pfam" id="PF07478">
    <property type="entry name" value="Dala_Dala_lig_C"/>
    <property type="match status" value="1"/>
</dbReference>
<dbReference type="GO" id="GO:0071555">
    <property type="term" value="P:cell wall organization"/>
    <property type="evidence" value="ECO:0007669"/>
    <property type="project" value="UniProtKB-KW"/>
</dbReference>
<evidence type="ECO:0000313" key="14">
    <source>
        <dbReference type="EMBL" id="KUG26464.1"/>
    </source>
</evidence>
<name>A0A0W8FZY3_9ZZZZ</name>
<dbReference type="GO" id="GO:0005737">
    <property type="term" value="C:cytoplasm"/>
    <property type="evidence" value="ECO:0007669"/>
    <property type="project" value="UniProtKB-SubCell"/>
</dbReference>
<dbReference type="SUPFAM" id="SSF52440">
    <property type="entry name" value="PreATP-grasp domain"/>
    <property type="match status" value="1"/>
</dbReference>
<evidence type="ECO:0000256" key="12">
    <source>
        <dbReference type="ARBA" id="ARBA00023316"/>
    </source>
</evidence>
<dbReference type="PANTHER" id="PTHR23132">
    <property type="entry name" value="D-ALANINE--D-ALANINE LIGASE"/>
    <property type="match status" value="1"/>
</dbReference>
<evidence type="ECO:0000256" key="8">
    <source>
        <dbReference type="ARBA" id="ARBA00022842"/>
    </source>
</evidence>
<dbReference type="Pfam" id="PF01820">
    <property type="entry name" value="Dala_Dala_lig_N"/>
    <property type="match status" value="1"/>
</dbReference>
<dbReference type="NCBIfam" id="NF002378">
    <property type="entry name" value="PRK01372.1"/>
    <property type="match status" value="1"/>
</dbReference>
<dbReference type="EC" id="6.3.2.4" evidence="14"/>
<dbReference type="InterPro" id="IPR000291">
    <property type="entry name" value="D-Ala_lig_Van_CS"/>
</dbReference>
<dbReference type="InterPro" id="IPR011127">
    <property type="entry name" value="Dala_Dala_lig_N"/>
</dbReference>
<comment type="similarity">
    <text evidence="2">Belongs to the D-alanine--D-alanine ligase family.</text>
</comment>
<comment type="subcellular location">
    <subcellularLocation>
        <location evidence="1">Cytoplasm</location>
    </subcellularLocation>
</comment>
<dbReference type="GO" id="GO:0046872">
    <property type="term" value="F:metal ion binding"/>
    <property type="evidence" value="ECO:0007669"/>
    <property type="project" value="UniProtKB-KW"/>
</dbReference>
<dbReference type="InterPro" id="IPR013815">
    <property type="entry name" value="ATP_grasp_subdomain_1"/>
</dbReference>
<protein>
    <submittedName>
        <fullName evidence="14">D-alanine--d-alanine ligase</fullName>
        <ecNumber evidence="14">6.3.2.4</ecNumber>
    </submittedName>
</protein>
<evidence type="ECO:0000256" key="10">
    <source>
        <dbReference type="ARBA" id="ARBA00022984"/>
    </source>
</evidence>
<keyword evidence="10" id="KW-0573">Peptidoglycan synthesis</keyword>
<keyword evidence="5" id="KW-0479">Metal-binding</keyword>
<evidence type="ECO:0000256" key="1">
    <source>
        <dbReference type="ARBA" id="ARBA00004496"/>
    </source>
</evidence>
<dbReference type="Gene3D" id="3.30.1490.20">
    <property type="entry name" value="ATP-grasp fold, A domain"/>
    <property type="match status" value="1"/>
</dbReference>
<keyword evidence="4 14" id="KW-0436">Ligase</keyword>
<dbReference type="PROSITE" id="PS00843">
    <property type="entry name" value="DALA_DALA_LIGASE_1"/>
    <property type="match status" value="1"/>
</dbReference>
<dbReference type="SUPFAM" id="SSF56059">
    <property type="entry name" value="Glutathione synthetase ATP-binding domain-like"/>
    <property type="match status" value="1"/>
</dbReference>
<gene>
    <name evidence="14" type="ORF">ASZ90_003687</name>
</gene>
<keyword evidence="8" id="KW-0460">Magnesium</keyword>
<evidence type="ECO:0000256" key="11">
    <source>
        <dbReference type="ARBA" id="ARBA00023211"/>
    </source>
</evidence>
<evidence type="ECO:0000256" key="3">
    <source>
        <dbReference type="ARBA" id="ARBA00022490"/>
    </source>
</evidence>
<feature type="domain" description="ATP-grasp" evidence="13">
    <location>
        <begin position="130"/>
        <end position="330"/>
    </location>
</feature>
<dbReference type="InterPro" id="IPR011095">
    <property type="entry name" value="Dala_Dala_lig_C"/>
</dbReference>
<dbReference type="PIRSF" id="PIRSF039102">
    <property type="entry name" value="Ddl/VanB"/>
    <property type="match status" value="1"/>
</dbReference>
<comment type="caution">
    <text evidence="14">The sequence shown here is derived from an EMBL/GenBank/DDBJ whole genome shotgun (WGS) entry which is preliminary data.</text>
</comment>
<evidence type="ECO:0000256" key="9">
    <source>
        <dbReference type="ARBA" id="ARBA00022960"/>
    </source>
</evidence>
<dbReference type="InterPro" id="IPR011761">
    <property type="entry name" value="ATP-grasp"/>
</dbReference>
<dbReference type="Gene3D" id="3.30.470.20">
    <property type="entry name" value="ATP-grasp fold, B domain"/>
    <property type="match status" value="1"/>
</dbReference>
<keyword evidence="3" id="KW-0963">Cytoplasm</keyword>
<evidence type="ECO:0000256" key="2">
    <source>
        <dbReference type="ARBA" id="ARBA00010871"/>
    </source>
</evidence>
<dbReference type="NCBIfam" id="TIGR01205">
    <property type="entry name" value="D_ala_D_alaTIGR"/>
    <property type="match status" value="1"/>
</dbReference>
<keyword evidence="12" id="KW-0961">Cell wall biogenesis/degradation</keyword>
<dbReference type="HAMAP" id="MF_00047">
    <property type="entry name" value="Dala_Dala_lig"/>
    <property type="match status" value="1"/>
</dbReference>
<dbReference type="InterPro" id="IPR005905">
    <property type="entry name" value="D_ala_D_ala"/>
</dbReference>
<evidence type="ECO:0000256" key="7">
    <source>
        <dbReference type="ARBA" id="ARBA00022840"/>
    </source>
</evidence>
<dbReference type="PANTHER" id="PTHR23132:SF23">
    <property type="entry name" value="D-ALANINE--D-ALANINE LIGASE B"/>
    <property type="match status" value="1"/>
</dbReference>
<dbReference type="GO" id="GO:0009252">
    <property type="term" value="P:peptidoglycan biosynthetic process"/>
    <property type="evidence" value="ECO:0007669"/>
    <property type="project" value="UniProtKB-KW"/>
</dbReference>
<sequence>MLNKKLKIALLVGGSSPEREVSKESSKSIAEAIKNLGHELVLIDPAYGINQPIEEEKFFAKENYSEVKTENYVLALNSPLLNNVDLVFLGLHGKYGEDGTVQSLLELRGLKYTGSKILSSVMAMDKSMSKIMFQHFDVATPNWFVVNCNEHNYNLIKEKIKKFFGFPCVIKPNDQGSTVGLTICRGESEVEESVKLALNFSNKALVEEYIPGREVTVGIIGQQPLPVLEIVPKHGLYDYECKYTDGMSDYIVPAEIPDKTAQHLQQQALLAFNSVECSNYARVDFRLTNDNKNYCLEVNTLPGMTSHSLIPKMAKAIGVSFDELIDKIINYEINDKG</sequence>
<dbReference type="AlphaFoldDB" id="A0A0W8FZY3"/>
<evidence type="ECO:0000259" key="13">
    <source>
        <dbReference type="PROSITE" id="PS50975"/>
    </source>
</evidence>